<sequence length="38" mass="4566">MGICTKVHTTVRKWLLKFSSLSMWIQICRESLHRKSLF</sequence>
<dbReference type="AlphaFoldDB" id="A0A922D239"/>
<dbReference type="EMBL" id="MU229088">
    <property type="protein sequence ID" value="KAG6617675.1"/>
    <property type="molecule type" value="Genomic_DNA"/>
</dbReference>
<evidence type="ECO:0000313" key="1">
    <source>
        <dbReference type="EMBL" id="KAG6617675.1"/>
    </source>
</evidence>
<gene>
    <name evidence="1" type="ORF">I3842_Q142300</name>
</gene>
<organism evidence="1 2">
    <name type="scientific">Carya illinoinensis</name>
    <name type="common">Pecan</name>
    <dbReference type="NCBI Taxonomy" id="32201"/>
    <lineage>
        <taxon>Eukaryota</taxon>
        <taxon>Viridiplantae</taxon>
        <taxon>Streptophyta</taxon>
        <taxon>Embryophyta</taxon>
        <taxon>Tracheophyta</taxon>
        <taxon>Spermatophyta</taxon>
        <taxon>Magnoliopsida</taxon>
        <taxon>eudicotyledons</taxon>
        <taxon>Gunneridae</taxon>
        <taxon>Pentapetalae</taxon>
        <taxon>rosids</taxon>
        <taxon>fabids</taxon>
        <taxon>Fagales</taxon>
        <taxon>Juglandaceae</taxon>
        <taxon>Carya</taxon>
    </lineage>
</organism>
<reference evidence="1" key="1">
    <citation type="submission" date="2021-01" db="EMBL/GenBank/DDBJ databases">
        <authorList>
            <person name="Lovell J.T."/>
            <person name="Bentley N."/>
            <person name="Bhattarai G."/>
            <person name="Jenkins J.W."/>
            <person name="Sreedasyam A."/>
            <person name="Alarcon Y."/>
            <person name="Bock C."/>
            <person name="Boston L."/>
            <person name="Carlson J."/>
            <person name="Cervantes K."/>
            <person name="Clermont K."/>
            <person name="Krom N."/>
            <person name="Kubenka K."/>
            <person name="Mamidi S."/>
            <person name="Mattison C."/>
            <person name="Monteros M."/>
            <person name="Pisani C."/>
            <person name="Plott C."/>
            <person name="Rajasekar S."/>
            <person name="Rhein H.S."/>
            <person name="Rohla C."/>
            <person name="Song M."/>
            <person name="Hilaire R.S."/>
            <person name="Shu S."/>
            <person name="Wells L."/>
            <person name="Wang X."/>
            <person name="Webber J."/>
            <person name="Heerema R.J."/>
            <person name="Klein P."/>
            <person name="Conner P."/>
            <person name="Grauke L."/>
            <person name="Grimwood J."/>
            <person name="Schmutz J."/>
            <person name="Randall J.J."/>
        </authorList>
    </citation>
    <scope>NUCLEOTIDE SEQUENCE</scope>
    <source>
        <tissue evidence="1">Leaf</tissue>
    </source>
</reference>
<accession>A0A922D239</accession>
<name>A0A922D239_CARIL</name>
<comment type="caution">
    <text evidence="1">The sequence shown here is derived from an EMBL/GenBank/DDBJ whole genome shotgun (WGS) entry which is preliminary data.</text>
</comment>
<dbReference type="Proteomes" id="UP000811246">
    <property type="component" value="Unassembled WGS sequence"/>
</dbReference>
<protein>
    <submittedName>
        <fullName evidence="1">Uncharacterized protein</fullName>
    </submittedName>
</protein>
<evidence type="ECO:0000313" key="2">
    <source>
        <dbReference type="Proteomes" id="UP000811246"/>
    </source>
</evidence>
<proteinExistence type="predicted"/>